<sequence length="82" mass="9626">MESRRCCKITRTECSDGSAPKYVKRYYRPRGAEACAAYHYPRCSQTEEMEEQPIQYEQNCQDLCFRGPEKRISPLLQLAIEN</sequence>
<gene>
    <name evidence="1" type="ORF">HPBE_LOCUS297</name>
</gene>
<evidence type="ECO:0000313" key="3">
    <source>
        <dbReference type="WBParaSite" id="HPBE_0000029601-mRNA-1"/>
    </source>
</evidence>
<dbReference type="Proteomes" id="UP000050761">
    <property type="component" value="Unassembled WGS sequence"/>
</dbReference>
<organism evidence="2 3">
    <name type="scientific">Heligmosomoides polygyrus</name>
    <name type="common">Parasitic roundworm</name>
    <dbReference type="NCBI Taxonomy" id="6339"/>
    <lineage>
        <taxon>Eukaryota</taxon>
        <taxon>Metazoa</taxon>
        <taxon>Ecdysozoa</taxon>
        <taxon>Nematoda</taxon>
        <taxon>Chromadorea</taxon>
        <taxon>Rhabditida</taxon>
        <taxon>Rhabditina</taxon>
        <taxon>Rhabditomorpha</taxon>
        <taxon>Strongyloidea</taxon>
        <taxon>Heligmosomidae</taxon>
        <taxon>Heligmosomoides</taxon>
    </lineage>
</organism>
<accession>A0A183F2E9</accession>
<accession>A0A3P7TFC2</accession>
<evidence type="ECO:0000313" key="1">
    <source>
        <dbReference type="EMBL" id="VDO18679.1"/>
    </source>
</evidence>
<reference evidence="1 2" key="1">
    <citation type="submission" date="2018-11" db="EMBL/GenBank/DDBJ databases">
        <authorList>
            <consortium name="Pathogen Informatics"/>
        </authorList>
    </citation>
    <scope>NUCLEOTIDE SEQUENCE [LARGE SCALE GENOMIC DNA]</scope>
</reference>
<dbReference type="AlphaFoldDB" id="A0A183F2E9"/>
<protein>
    <submittedName>
        <fullName evidence="3">Thyroglobulin type-1 domain-containing protein</fullName>
    </submittedName>
</protein>
<reference evidence="3" key="2">
    <citation type="submission" date="2019-09" db="UniProtKB">
        <authorList>
            <consortium name="WormBaseParasite"/>
        </authorList>
    </citation>
    <scope>IDENTIFICATION</scope>
</reference>
<dbReference type="OrthoDB" id="5814848at2759"/>
<dbReference type="WBParaSite" id="HPBE_0000029601-mRNA-1">
    <property type="protein sequence ID" value="HPBE_0000029601-mRNA-1"/>
    <property type="gene ID" value="HPBE_0000029601"/>
</dbReference>
<dbReference type="EMBL" id="UZAH01000189">
    <property type="protein sequence ID" value="VDO18679.1"/>
    <property type="molecule type" value="Genomic_DNA"/>
</dbReference>
<keyword evidence="2" id="KW-1185">Reference proteome</keyword>
<name>A0A183F2E9_HELPZ</name>
<evidence type="ECO:0000313" key="2">
    <source>
        <dbReference type="Proteomes" id="UP000050761"/>
    </source>
</evidence>
<proteinExistence type="predicted"/>